<gene>
    <name evidence="4" type="ordered locus">HCH_00356</name>
</gene>
<dbReference type="PANTHER" id="PTHR42834">
    <property type="entry name" value="ENDONUCLEASE/EXONUCLEASE/PHOSPHATASE FAMILY PROTEIN (AFU_ORTHOLOGUE AFUA_3G09210)"/>
    <property type="match status" value="1"/>
</dbReference>
<dbReference type="KEGG" id="hch:HCH_00356"/>
<dbReference type="Proteomes" id="UP000000238">
    <property type="component" value="Chromosome"/>
</dbReference>
<dbReference type="Gene3D" id="3.60.10.10">
    <property type="entry name" value="Endonuclease/exonuclease/phosphatase"/>
    <property type="match status" value="1"/>
</dbReference>
<evidence type="ECO:0000313" key="5">
    <source>
        <dbReference type="Proteomes" id="UP000000238"/>
    </source>
</evidence>
<feature type="region of interest" description="Disordered" evidence="1">
    <location>
        <begin position="798"/>
        <end position="823"/>
    </location>
</feature>
<feature type="compositionally biased region" description="Gly residues" evidence="1">
    <location>
        <begin position="181"/>
        <end position="190"/>
    </location>
</feature>
<dbReference type="PROSITE" id="PS51841">
    <property type="entry name" value="LTD"/>
    <property type="match status" value="1"/>
</dbReference>
<feature type="domain" description="LTD" evidence="3">
    <location>
        <begin position="20"/>
        <end position="136"/>
    </location>
</feature>
<dbReference type="PANTHER" id="PTHR42834:SF1">
    <property type="entry name" value="ENDONUCLEASE_EXONUCLEASE_PHOSPHATASE FAMILY PROTEIN (AFU_ORTHOLOGUE AFUA_3G09210)"/>
    <property type="match status" value="1"/>
</dbReference>
<dbReference type="InterPro" id="IPR047971">
    <property type="entry name" value="ExeM-like"/>
</dbReference>
<dbReference type="InterPro" id="IPR001322">
    <property type="entry name" value="Lamin_tail_dom"/>
</dbReference>
<accession>Q2SQ06</accession>
<name>Q2SQ06_HAHCH</name>
<dbReference type="OrthoDB" id="9800417at2"/>
<dbReference type="GO" id="GO:0003824">
    <property type="term" value="F:catalytic activity"/>
    <property type="evidence" value="ECO:0007669"/>
    <property type="project" value="InterPro"/>
</dbReference>
<dbReference type="STRING" id="349521.HCH_00356"/>
<dbReference type="InterPro" id="IPR036691">
    <property type="entry name" value="Endo/exonu/phosph_ase_sf"/>
</dbReference>
<dbReference type="Pfam" id="PF00932">
    <property type="entry name" value="LTD"/>
    <property type="match status" value="1"/>
</dbReference>
<sequence>MKYPENSRRRALMAAMITAFPLSAQAGLIISEYVEGSSNNKALEFYNTGSDAVELSAYEIARFKDGAETPNAFMTLPSFSLAAGAVYVHANSGANDGLKALANSTSTDDAIGFNGGDSVVLRLVGGDIVDRVGTLKEGSSSYLKDVTLSRTDTTPNPDFNQDQWRTLAKDTFSGLGKAPGADGGDSGDGGDPAPTLGACGEAATLISAVQGSADAVAMKDQTVTVEGIVTGFRNNGFFVQEEPSDEDGNPQTSEGIFAFSNGGGALTLGNLVRIKGAVSDYHGNSQISVSELADCGATDAVASVTPITLPFAADLNLEALEGMVVSVSNAVVANTYGLGRYGEITISDKLKWTPTDVAIPGSAEYNAVITENKANLLYIEDNSSSQNTASVSFYPEFGYDNPILLGDLVSATGPLNFSYDVYRINPMAPISVTSPGRTATPEAALGNLAVASFNVLNYFNGVKKDDGSIDYSANPRGATTEEEFLLQQARIVKALKTLDADVVGLMELENDGFGDDSAINTLVTALNNEIGEDAYTYVSTKDGGKPGTDQITVALIYRAANVTPKGDAIVIDMPEQTLGSETAAMRPSLVQAFTHKASGQSFAVSINHFKSKRSSSACDNSGPTDIDQMQGNCNPLRVSAAVTLGEALATLGLPERILILGDLNAYSKEDPISVLTDYNPATHGYTIKTAANTGMDAGAAVEVSKNYGYALVAETHDAEGFSYTYDGAQGSLDHILASSAAMEDIVDLDHWNVNSIEAYALQADGLFKYYKDSTGYFGVGPYRSSDHDPVVVTLNLEAVDDNDGNDDSDEGNSGGDTNKGKDDGGGSLGLLSILALLTMRFARRRPM</sequence>
<dbReference type="EMBL" id="CP000155">
    <property type="protein sequence ID" value="ABC27268.1"/>
    <property type="molecule type" value="Genomic_DNA"/>
</dbReference>
<evidence type="ECO:0000259" key="3">
    <source>
        <dbReference type="PROSITE" id="PS51841"/>
    </source>
</evidence>
<dbReference type="eggNOG" id="COG2374">
    <property type="taxonomic scope" value="Bacteria"/>
</dbReference>
<dbReference type="CDD" id="cd04486">
    <property type="entry name" value="YhcR_OBF_like"/>
    <property type="match status" value="1"/>
</dbReference>
<dbReference type="HOGENOM" id="CLU_006338_0_1_6"/>
<proteinExistence type="predicted"/>
<dbReference type="NCBIfam" id="NF033681">
    <property type="entry name" value="ExeM_NucH_DNase"/>
    <property type="match status" value="1"/>
</dbReference>
<dbReference type="AlphaFoldDB" id="Q2SQ06"/>
<reference evidence="4 5" key="1">
    <citation type="journal article" date="2005" name="Nucleic Acids Res.">
        <title>Genomic blueprint of Hahella chejuensis, a marine microbe producing an algicidal agent.</title>
        <authorList>
            <person name="Jeong H."/>
            <person name="Yim J.H."/>
            <person name="Lee C."/>
            <person name="Choi S.-H."/>
            <person name="Park Y.K."/>
            <person name="Yoon S.H."/>
            <person name="Hur C.-G."/>
            <person name="Kang H.-Y."/>
            <person name="Kim D."/>
            <person name="Lee H.H."/>
            <person name="Park K.H."/>
            <person name="Park S.-H."/>
            <person name="Park H.-S."/>
            <person name="Lee H.K."/>
            <person name="Oh T.K."/>
            <person name="Kim J.F."/>
        </authorList>
    </citation>
    <scope>NUCLEOTIDE SEQUENCE [LARGE SCALE GENOMIC DNA]</scope>
    <source>
        <strain evidence="4 5">KCTC 2396</strain>
    </source>
</reference>
<organism evidence="4 5">
    <name type="scientific">Hahella chejuensis (strain KCTC 2396)</name>
    <dbReference type="NCBI Taxonomy" id="349521"/>
    <lineage>
        <taxon>Bacteria</taxon>
        <taxon>Pseudomonadati</taxon>
        <taxon>Pseudomonadota</taxon>
        <taxon>Gammaproteobacteria</taxon>
        <taxon>Oceanospirillales</taxon>
        <taxon>Hahellaceae</taxon>
        <taxon>Hahella</taxon>
    </lineage>
</organism>
<protein>
    <submittedName>
        <fullName evidence="4">Predicted extracellular nuclease</fullName>
    </submittedName>
</protein>
<keyword evidence="5" id="KW-1185">Reference proteome</keyword>
<keyword evidence="2" id="KW-0732">Signal</keyword>
<evidence type="ECO:0000313" key="4">
    <source>
        <dbReference type="EMBL" id="ABC27268.1"/>
    </source>
</evidence>
<evidence type="ECO:0000256" key="1">
    <source>
        <dbReference type="SAM" id="MobiDB-lite"/>
    </source>
</evidence>
<dbReference type="RefSeq" id="WP_011394345.1">
    <property type="nucleotide sequence ID" value="NC_007645.1"/>
</dbReference>
<feature type="signal peptide" evidence="2">
    <location>
        <begin position="1"/>
        <end position="26"/>
    </location>
</feature>
<feature type="compositionally biased region" description="Acidic residues" evidence="1">
    <location>
        <begin position="798"/>
        <end position="810"/>
    </location>
</feature>
<feature type="region of interest" description="Disordered" evidence="1">
    <location>
        <begin position="175"/>
        <end position="195"/>
    </location>
</feature>
<evidence type="ECO:0000256" key="2">
    <source>
        <dbReference type="SAM" id="SignalP"/>
    </source>
</evidence>
<feature type="chain" id="PRO_5004215942" evidence="2">
    <location>
        <begin position="27"/>
        <end position="847"/>
    </location>
</feature>
<dbReference type="SUPFAM" id="SSF56219">
    <property type="entry name" value="DNase I-like"/>
    <property type="match status" value="1"/>
</dbReference>